<proteinExistence type="predicted"/>
<dbReference type="STRING" id="3880.G7LGW6"/>
<dbReference type="InterPro" id="IPR016965">
    <property type="entry name" value="Pase_PHOSPHO-typ"/>
</dbReference>
<dbReference type="PANTHER" id="PTHR20889">
    <property type="entry name" value="PHOSPHATASE, ORPHAN 1, 2"/>
    <property type="match status" value="1"/>
</dbReference>
<dbReference type="EnsemblPlants" id="AET02406">
    <property type="protein sequence ID" value="AET02406"/>
    <property type="gene ID" value="MTR_8g040160"/>
</dbReference>
<reference evidence="1 3" key="2">
    <citation type="journal article" date="2014" name="BMC Genomics">
        <title>An improved genome release (version Mt4.0) for the model legume Medicago truncatula.</title>
        <authorList>
            <person name="Tang H."/>
            <person name="Krishnakumar V."/>
            <person name="Bidwell S."/>
            <person name="Rosen B."/>
            <person name="Chan A."/>
            <person name="Zhou S."/>
            <person name="Gentzbittel L."/>
            <person name="Childs K.L."/>
            <person name="Yandell M."/>
            <person name="Gundlach H."/>
            <person name="Mayer K.F."/>
            <person name="Schwartz D.C."/>
            <person name="Town C.D."/>
        </authorList>
    </citation>
    <scope>GENOME REANNOTATION</scope>
    <source>
        <strain evidence="2 3">cv. Jemalong A17</strain>
    </source>
</reference>
<dbReference type="EMBL" id="CM001224">
    <property type="protein sequence ID" value="AET02406.1"/>
    <property type="molecule type" value="Genomic_DNA"/>
</dbReference>
<gene>
    <name evidence="1" type="ordered locus">MTR_8g040160</name>
</gene>
<dbReference type="PaxDb" id="3880-AET02406"/>
<reference evidence="1 3" key="1">
    <citation type="journal article" date="2011" name="Nature">
        <title>The Medicago genome provides insight into the evolution of rhizobial symbioses.</title>
        <authorList>
            <person name="Young N.D."/>
            <person name="Debelle F."/>
            <person name="Oldroyd G.E."/>
            <person name="Geurts R."/>
            <person name="Cannon S.B."/>
            <person name="Udvardi M.K."/>
            <person name="Benedito V.A."/>
            <person name="Mayer K.F."/>
            <person name="Gouzy J."/>
            <person name="Schoof H."/>
            <person name="Van de Peer Y."/>
            <person name="Proost S."/>
            <person name="Cook D.R."/>
            <person name="Meyers B.C."/>
            <person name="Spannagl M."/>
            <person name="Cheung F."/>
            <person name="De Mita S."/>
            <person name="Krishnakumar V."/>
            <person name="Gundlach H."/>
            <person name="Zhou S."/>
            <person name="Mudge J."/>
            <person name="Bharti A.K."/>
            <person name="Murray J.D."/>
            <person name="Naoumkina M.A."/>
            <person name="Rosen B."/>
            <person name="Silverstein K.A."/>
            <person name="Tang H."/>
            <person name="Rombauts S."/>
            <person name="Zhao P.X."/>
            <person name="Zhou P."/>
            <person name="Barbe V."/>
            <person name="Bardou P."/>
            <person name="Bechner M."/>
            <person name="Bellec A."/>
            <person name="Berger A."/>
            <person name="Berges H."/>
            <person name="Bidwell S."/>
            <person name="Bisseling T."/>
            <person name="Choisne N."/>
            <person name="Couloux A."/>
            <person name="Denny R."/>
            <person name="Deshpande S."/>
            <person name="Dai X."/>
            <person name="Doyle J.J."/>
            <person name="Dudez A.M."/>
            <person name="Farmer A.D."/>
            <person name="Fouteau S."/>
            <person name="Franken C."/>
            <person name="Gibelin C."/>
            <person name="Gish J."/>
            <person name="Goldstein S."/>
            <person name="Gonzalez A.J."/>
            <person name="Green P.J."/>
            <person name="Hallab A."/>
            <person name="Hartog M."/>
            <person name="Hua A."/>
            <person name="Humphray S.J."/>
            <person name="Jeong D.H."/>
            <person name="Jing Y."/>
            <person name="Jocker A."/>
            <person name="Kenton S.M."/>
            <person name="Kim D.J."/>
            <person name="Klee K."/>
            <person name="Lai H."/>
            <person name="Lang C."/>
            <person name="Lin S."/>
            <person name="Macmil S.L."/>
            <person name="Magdelenat G."/>
            <person name="Matthews L."/>
            <person name="McCorrison J."/>
            <person name="Monaghan E.L."/>
            <person name="Mun J.H."/>
            <person name="Najar F.Z."/>
            <person name="Nicholson C."/>
            <person name="Noirot C."/>
            <person name="O'Bleness M."/>
            <person name="Paule C.R."/>
            <person name="Poulain J."/>
            <person name="Prion F."/>
            <person name="Qin B."/>
            <person name="Qu C."/>
            <person name="Retzel E.F."/>
            <person name="Riddle C."/>
            <person name="Sallet E."/>
            <person name="Samain S."/>
            <person name="Samson N."/>
            <person name="Sanders I."/>
            <person name="Saurat O."/>
            <person name="Scarpelli C."/>
            <person name="Schiex T."/>
            <person name="Segurens B."/>
            <person name="Severin A.J."/>
            <person name="Sherrier D.J."/>
            <person name="Shi R."/>
            <person name="Sims S."/>
            <person name="Singer S.R."/>
            <person name="Sinharoy S."/>
            <person name="Sterck L."/>
            <person name="Viollet A."/>
            <person name="Wang B.B."/>
            <person name="Wang K."/>
            <person name="Wang M."/>
            <person name="Wang X."/>
            <person name="Warfsmann J."/>
            <person name="Weissenbach J."/>
            <person name="White D.D."/>
            <person name="White J.D."/>
            <person name="Wiley G.B."/>
            <person name="Wincker P."/>
            <person name="Xing Y."/>
            <person name="Yang L."/>
            <person name="Yao Z."/>
            <person name="Ying F."/>
            <person name="Zhai J."/>
            <person name="Zhou L."/>
            <person name="Zuber A."/>
            <person name="Denarie J."/>
            <person name="Dixon R.A."/>
            <person name="May G.D."/>
            <person name="Schwartz D.C."/>
            <person name="Rogers J."/>
            <person name="Quetier F."/>
            <person name="Town C.D."/>
            <person name="Roe B.A."/>
        </authorList>
    </citation>
    <scope>NUCLEOTIDE SEQUENCE [LARGE SCALE GENOMIC DNA]</scope>
    <source>
        <strain evidence="1">A17</strain>
        <strain evidence="2 3">cv. Jemalong A17</strain>
    </source>
</reference>
<dbReference type="Proteomes" id="UP000002051">
    <property type="component" value="Chromosome 8"/>
</dbReference>
<organism evidence="1 3">
    <name type="scientific">Medicago truncatula</name>
    <name type="common">Barrel medic</name>
    <name type="synonym">Medicago tribuloides</name>
    <dbReference type="NCBI Taxonomy" id="3880"/>
    <lineage>
        <taxon>Eukaryota</taxon>
        <taxon>Viridiplantae</taxon>
        <taxon>Streptophyta</taxon>
        <taxon>Embryophyta</taxon>
        <taxon>Tracheophyta</taxon>
        <taxon>Spermatophyta</taxon>
        <taxon>Magnoliopsida</taxon>
        <taxon>eudicotyledons</taxon>
        <taxon>Gunneridae</taxon>
        <taxon>Pentapetalae</taxon>
        <taxon>rosids</taxon>
        <taxon>fabids</taxon>
        <taxon>Fabales</taxon>
        <taxon>Fabaceae</taxon>
        <taxon>Papilionoideae</taxon>
        <taxon>50 kb inversion clade</taxon>
        <taxon>NPAAA clade</taxon>
        <taxon>Hologalegina</taxon>
        <taxon>IRL clade</taxon>
        <taxon>Trifolieae</taxon>
        <taxon>Medicago</taxon>
    </lineage>
</organism>
<dbReference type="AlphaFoldDB" id="G7LGW6"/>
<dbReference type="HOGENOM" id="CLU_2018659_0_0_1"/>
<evidence type="ECO:0000313" key="3">
    <source>
        <dbReference type="Proteomes" id="UP000002051"/>
    </source>
</evidence>
<dbReference type="eggNOG" id="KOG3120">
    <property type="taxonomic scope" value="Eukaryota"/>
</dbReference>
<keyword evidence="3" id="KW-1185">Reference proteome</keyword>
<name>G7LGW6_MEDTR</name>
<sequence length="123" mass="14402">MVPAIKSAHALGCDLSYCERLNIFSEINTNLGYVNEEGRLRMSPYHFNKASHGCTLYPPNMCYTFFNDFLSFILDRIQNSIFEVDNKRFIYHGDGIGDYCPSLRLRERDFVMSRKNFPVWDLI</sequence>
<dbReference type="Pfam" id="PF06888">
    <property type="entry name" value="Put_Phosphatase"/>
    <property type="match status" value="1"/>
</dbReference>
<accession>G7LGW6</accession>
<evidence type="ECO:0000313" key="2">
    <source>
        <dbReference type="EnsemblPlants" id="AET02406"/>
    </source>
</evidence>
<protein>
    <submittedName>
        <fullName evidence="1">Inorganic pyrophosphatase-like protein</fullName>
    </submittedName>
</protein>
<reference evidence="2" key="3">
    <citation type="submission" date="2015-04" db="UniProtKB">
        <authorList>
            <consortium name="EnsemblPlants"/>
        </authorList>
    </citation>
    <scope>IDENTIFICATION</scope>
    <source>
        <strain evidence="2">cv. Jemalong A17</strain>
    </source>
</reference>
<evidence type="ECO:0000313" key="1">
    <source>
        <dbReference type="EMBL" id="AET02406.1"/>
    </source>
</evidence>
<dbReference type="PANTHER" id="PTHR20889:SF12">
    <property type="entry name" value="LP01149P"/>
    <property type="match status" value="1"/>
</dbReference>
<dbReference type="GO" id="GO:0016791">
    <property type="term" value="F:phosphatase activity"/>
    <property type="evidence" value="ECO:0000318"/>
    <property type="project" value="GO_Central"/>
</dbReference>